<dbReference type="EMBL" id="PKPP01008645">
    <property type="protein sequence ID" value="PWA50164.1"/>
    <property type="molecule type" value="Genomic_DNA"/>
</dbReference>
<feature type="region of interest" description="Disordered" evidence="1">
    <location>
        <begin position="182"/>
        <end position="204"/>
    </location>
</feature>
<proteinExistence type="predicted"/>
<name>A0A2U1LME8_ARTAN</name>
<reference evidence="2 3" key="1">
    <citation type="journal article" date="2018" name="Mol. Plant">
        <title>The genome of Artemisia annua provides insight into the evolution of Asteraceae family and artemisinin biosynthesis.</title>
        <authorList>
            <person name="Shen Q."/>
            <person name="Zhang L."/>
            <person name="Liao Z."/>
            <person name="Wang S."/>
            <person name="Yan T."/>
            <person name="Shi P."/>
            <person name="Liu M."/>
            <person name="Fu X."/>
            <person name="Pan Q."/>
            <person name="Wang Y."/>
            <person name="Lv Z."/>
            <person name="Lu X."/>
            <person name="Zhang F."/>
            <person name="Jiang W."/>
            <person name="Ma Y."/>
            <person name="Chen M."/>
            <person name="Hao X."/>
            <person name="Li L."/>
            <person name="Tang Y."/>
            <person name="Lv G."/>
            <person name="Zhou Y."/>
            <person name="Sun X."/>
            <person name="Brodelius P.E."/>
            <person name="Rose J.K.C."/>
            <person name="Tang K."/>
        </authorList>
    </citation>
    <scope>NUCLEOTIDE SEQUENCE [LARGE SCALE GENOMIC DNA]</scope>
    <source>
        <strain evidence="3">cv. Huhao1</strain>
        <tissue evidence="2">Leaf</tissue>
    </source>
</reference>
<dbReference type="OrthoDB" id="678806at2759"/>
<evidence type="ECO:0000313" key="2">
    <source>
        <dbReference type="EMBL" id="PWA50164.1"/>
    </source>
</evidence>
<dbReference type="Pfam" id="PF24046">
    <property type="entry name" value="At4g08330"/>
    <property type="match status" value="1"/>
</dbReference>
<evidence type="ECO:0000313" key="3">
    <source>
        <dbReference type="Proteomes" id="UP000245207"/>
    </source>
</evidence>
<evidence type="ECO:0000256" key="1">
    <source>
        <dbReference type="SAM" id="MobiDB-lite"/>
    </source>
</evidence>
<sequence length="204" mass="22587">MTSKSKMIHNMECCSVVPSLFTPFHSVHLSTTINDRYEPLLYLSRISNHEDQQHCGFGHSRMSQAHVSYSCGACGYQLNLSSLNRMSQTTSKYRGSVEKKSLTFQSIDLSRFTEIHEVPCLPISFGRNSSKTKLMCRHCGVHIGYGYKYGRGAQCGFDSRIGPDRSYKKIVAKIGALQPLDVVNEGRNGNGNGRDGSGQNGSSH</sequence>
<dbReference type="InterPro" id="IPR045282">
    <property type="entry name" value="At4g08330-like"/>
</dbReference>
<dbReference type="AlphaFoldDB" id="A0A2U1LME8"/>
<dbReference type="Proteomes" id="UP000245207">
    <property type="component" value="Unassembled WGS sequence"/>
</dbReference>
<gene>
    <name evidence="2" type="ORF">CTI12_AA473920</name>
</gene>
<dbReference type="PANTHER" id="PTHR33674">
    <property type="entry name" value="METHIONINE-S-OXIDE REDUCTASE"/>
    <property type="match status" value="1"/>
</dbReference>
<dbReference type="STRING" id="35608.A0A2U1LME8"/>
<organism evidence="2 3">
    <name type="scientific">Artemisia annua</name>
    <name type="common">Sweet wormwood</name>
    <dbReference type="NCBI Taxonomy" id="35608"/>
    <lineage>
        <taxon>Eukaryota</taxon>
        <taxon>Viridiplantae</taxon>
        <taxon>Streptophyta</taxon>
        <taxon>Embryophyta</taxon>
        <taxon>Tracheophyta</taxon>
        <taxon>Spermatophyta</taxon>
        <taxon>Magnoliopsida</taxon>
        <taxon>eudicotyledons</taxon>
        <taxon>Gunneridae</taxon>
        <taxon>Pentapetalae</taxon>
        <taxon>asterids</taxon>
        <taxon>campanulids</taxon>
        <taxon>Asterales</taxon>
        <taxon>Asteraceae</taxon>
        <taxon>Asteroideae</taxon>
        <taxon>Anthemideae</taxon>
        <taxon>Artemisiinae</taxon>
        <taxon>Artemisia</taxon>
    </lineage>
</organism>
<comment type="caution">
    <text evidence="2">The sequence shown here is derived from an EMBL/GenBank/DDBJ whole genome shotgun (WGS) entry which is preliminary data.</text>
</comment>
<keyword evidence="3" id="KW-1185">Reference proteome</keyword>
<protein>
    <submittedName>
        <fullName evidence="2">Uncharacterized protein</fullName>
    </submittedName>
</protein>
<accession>A0A2U1LME8</accession>
<feature type="compositionally biased region" description="Gly residues" evidence="1">
    <location>
        <begin position="188"/>
        <end position="204"/>
    </location>
</feature>
<dbReference type="PANTHER" id="PTHR33674:SF3">
    <property type="entry name" value="YIPPEE DOMAIN-CONTAINING PROTEIN"/>
    <property type="match status" value="1"/>
</dbReference>